<dbReference type="GO" id="GO:0016787">
    <property type="term" value="F:hydrolase activity"/>
    <property type="evidence" value="ECO:0007669"/>
    <property type="project" value="UniProtKB-KW"/>
</dbReference>
<sequence>RSQQDLRRSAVRDLQQDLRRSIAVHRGKSTFIKAFRGLKKGEKGAAKTGGTETTTESTHYEHPTMSNMKLWDLPGIGSPNFKSKTYSALYVNKMHFEKYDFFLIISSERFTDNDLISKIDNDLQEEENKEETLRDQKDLSAFDFEELVSTLNSELPEHKQYALLQSVPITSVTMLEKKVDMFKKLIWAAAIASGGIATAPVPGLTFALNKPELKNLEKAPLLKELAASAGEFLCSLVPGLGSAVAATTSLTITHDVLENGLKVLADEARKVLTVAGLEKGTQ</sequence>
<keyword evidence="2" id="KW-0547">Nucleotide-binding</keyword>
<dbReference type="InterPro" id="IPR051515">
    <property type="entry name" value="IRG"/>
</dbReference>
<keyword evidence="4" id="KW-0342">GTP-binding</keyword>
<evidence type="ECO:0000256" key="5">
    <source>
        <dbReference type="SAM" id="MobiDB-lite"/>
    </source>
</evidence>
<evidence type="ECO:0000256" key="6">
    <source>
        <dbReference type="SAM" id="Phobius"/>
    </source>
</evidence>
<dbReference type="PANTHER" id="PTHR32341">
    <property type="entry name" value="INTERFERON-INDUCIBLE GTPASE"/>
    <property type="match status" value="1"/>
</dbReference>
<reference evidence="9" key="1">
    <citation type="submission" date="2013-03" db="EMBL/GenBank/DDBJ databases">
        <authorList>
            <person name="Jeffery W."/>
            <person name="Warren W."/>
            <person name="Wilson R.K."/>
        </authorList>
    </citation>
    <scope>NUCLEOTIDE SEQUENCE</scope>
    <source>
        <strain evidence="9">female</strain>
    </source>
</reference>
<dbReference type="Pfam" id="PF05049">
    <property type="entry name" value="IIGP"/>
    <property type="match status" value="2"/>
</dbReference>
<reference evidence="9" key="2">
    <citation type="journal article" date="2014" name="Nat. Commun.">
        <title>The cavefish genome reveals candidate genes for eye loss.</title>
        <authorList>
            <person name="McGaugh S.E."/>
            <person name="Gross J.B."/>
            <person name="Aken B."/>
            <person name="Blin M."/>
            <person name="Borowsky R."/>
            <person name="Chalopin D."/>
            <person name="Hinaux H."/>
            <person name="Jeffery W.R."/>
            <person name="Keene A."/>
            <person name="Ma L."/>
            <person name="Minx P."/>
            <person name="Murphy D."/>
            <person name="O'Quin K.E."/>
            <person name="Retaux S."/>
            <person name="Rohner N."/>
            <person name="Searle S.M."/>
            <person name="Stahl B.A."/>
            <person name="Tabin C."/>
            <person name="Volff J.N."/>
            <person name="Yoshizawa M."/>
            <person name="Warren W.C."/>
        </authorList>
    </citation>
    <scope>NUCLEOTIDE SEQUENCE [LARGE SCALE GENOMIC DNA]</scope>
    <source>
        <strain evidence="9">female</strain>
    </source>
</reference>
<feature type="domain" description="IRG-type G" evidence="7">
    <location>
        <begin position="14"/>
        <end position="223"/>
    </location>
</feature>
<organism evidence="8 9">
    <name type="scientific">Astyanax mexicanus</name>
    <name type="common">Blind cave fish</name>
    <name type="synonym">Astyanax fasciatus mexicanus</name>
    <dbReference type="NCBI Taxonomy" id="7994"/>
    <lineage>
        <taxon>Eukaryota</taxon>
        <taxon>Metazoa</taxon>
        <taxon>Chordata</taxon>
        <taxon>Craniata</taxon>
        <taxon>Vertebrata</taxon>
        <taxon>Euteleostomi</taxon>
        <taxon>Actinopterygii</taxon>
        <taxon>Neopterygii</taxon>
        <taxon>Teleostei</taxon>
        <taxon>Ostariophysi</taxon>
        <taxon>Characiformes</taxon>
        <taxon>Characoidei</taxon>
        <taxon>Acestrorhamphidae</taxon>
        <taxon>Acestrorhamphinae</taxon>
        <taxon>Astyanax</taxon>
    </lineage>
</organism>
<evidence type="ECO:0000313" key="9">
    <source>
        <dbReference type="Proteomes" id="UP000018467"/>
    </source>
</evidence>
<dbReference type="AlphaFoldDB" id="A0A3B1JCN3"/>
<dbReference type="GO" id="GO:0005525">
    <property type="term" value="F:GTP binding"/>
    <property type="evidence" value="ECO:0007669"/>
    <property type="project" value="UniProtKB-KW"/>
</dbReference>
<evidence type="ECO:0000256" key="4">
    <source>
        <dbReference type="ARBA" id="ARBA00023134"/>
    </source>
</evidence>
<feature type="region of interest" description="Disordered" evidence="5">
    <location>
        <begin position="42"/>
        <end position="61"/>
    </location>
</feature>
<keyword evidence="6" id="KW-1133">Transmembrane helix</keyword>
<dbReference type="GeneTree" id="ENSGT00950000183007"/>
<accession>A0A3B1JCN3</accession>
<dbReference type="GO" id="GO:0016020">
    <property type="term" value="C:membrane"/>
    <property type="evidence" value="ECO:0007669"/>
    <property type="project" value="InterPro"/>
</dbReference>
<keyword evidence="9" id="KW-1185">Reference proteome</keyword>
<keyword evidence="3" id="KW-0378">Hydrolase</keyword>
<name>A0A3B1JCN3_ASTMX</name>
<proteinExistence type="inferred from homology"/>
<protein>
    <recommendedName>
        <fullName evidence="7">IRG-type G domain-containing protein</fullName>
    </recommendedName>
</protein>
<keyword evidence="6" id="KW-0812">Transmembrane</keyword>
<evidence type="ECO:0000256" key="1">
    <source>
        <dbReference type="ARBA" id="ARBA00005429"/>
    </source>
</evidence>
<dbReference type="InterPro" id="IPR007743">
    <property type="entry name" value="Immunity-related_GTPase-like"/>
</dbReference>
<evidence type="ECO:0000256" key="3">
    <source>
        <dbReference type="ARBA" id="ARBA00022801"/>
    </source>
</evidence>
<evidence type="ECO:0000259" key="7">
    <source>
        <dbReference type="PROSITE" id="PS51716"/>
    </source>
</evidence>
<feature type="compositionally biased region" description="Low complexity" evidence="5">
    <location>
        <begin position="46"/>
        <end position="56"/>
    </location>
</feature>
<feature type="transmembrane region" description="Helical" evidence="6">
    <location>
        <begin position="185"/>
        <end position="208"/>
    </location>
</feature>
<comment type="similarity">
    <text evidence="1">Belongs to the TRAFAC class dynamin-like GTPase superfamily. IRG family.</text>
</comment>
<dbReference type="Proteomes" id="UP000018467">
    <property type="component" value="Unassembled WGS sequence"/>
</dbReference>
<evidence type="ECO:0000313" key="8">
    <source>
        <dbReference type="Ensembl" id="ENSAMXP00000039595.1"/>
    </source>
</evidence>
<dbReference type="Ensembl" id="ENSAMXT00000031631.1">
    <property type="protein sequence ID" value="ENSAMXP00000039595.1"/>
    <property type="gene ID" value="ENSAMXG00000033649.1"/>
</dbReference>
<keyword evidence="6" id="KW-0472">Membrane</keyword>
<evidence type="ECO:0000256" key="2">
    <source>
        <dbReference type="ARBA" id="ARBA00022741"/>
    </source>
</evidence>
<dbReference type="PROSITE" id="PS51716">
    <property type="entry name" value="G_IRG"/>
    <property type="match status" value="1"/>
</dbReference>
<reference evidence="8" key="4">
    <citation type="submission" date="2025-09" db="UniProtKB">
        <authorList>
            <consortium name="Ensembl"/>
        </authorList>
    </citation>
    <scope>IDENTIFICATION</scope>
</reference>
<dbReference type="Gene3D" id="3.40.50.300">
    <property type="entry name" value="P-loop containing nucleotide triphosphate hydrolases"/>
    <property type="match status" value="1"/>
</dbReference>
<dbReference type="SUPFAM" id="SSF52540">
    <property type="entry name" value="P-loop containing nucleoside triphosphate hydrolases"/>
    <property type="match status" value="1"/>
</dbReference>
<reference evidence="8" key="3">
    <citation type="submission" date="2025-08" db="UniProtKB">
        <authorList>
            <consortium name="Ensembl"/>
        </authorList>
    </citation>
    <scope>IDENTIFICATION</scope>
</reference>
<dbReference type="InterPro" id="IPR027417">
    <property type="entry name" value="P-loop_NTPase"/>
</dbReference>
<dbReference type="InterPro" id="IPR030385">
    <property type="entry name" value="G_IRG_dom"/>
</dbReference>
<dbReference type="PANTHER" id="PTHR32341:SF10">
    <property type="entry name" value="INTERFERON-INDUCIBLE GTPASE 5"/>
    <property type="match status" value="1"/>
</dbReference>